<evidence type="ECO:0000313" key="2">
    <source>
        <dbReference type="EMBL" id="EYB85869.1"/>
    </source>
</evidence>
<dbReference type="AlphaFoldDB" id="A0A016S6J3"/>
<dbReference type="Pfam" id="PF03731">
    <property type="entry name" value="Ku_N"/>
    <property type="match status" value="1"/>
</dbReference>
<dbReference type="Gene3D" id="3.40.50.410">
    <property type="entry name" value="von Willebrand factor, type A domain"/>
    <property type="match status" value="1"/>
</dbReference>
<dbReference type="PANTHER" id="PTHR12604:SF4">
    <property type="entry name" value="X-RAY REPAIR CROSS-COMPLEMENTING PROTEIN 5"/>
    <property type="match status" value="1"/>
</dbReference>
<dbReference type="PANTHER" id="PTHR12604">
    <property type="entry name" value="KU AUTOANTIGEN DNA HELICASE"/>
    <property type="match status" value="1"/>
</dbReference>
<accession>A0A016S6J3</accession>
<dbReference type="OrthoDB" id="5844513at2759"/>
<dbReference type="InterPro" id="IPR005161">
    <property type="entry name" value="Ku_N"/>
</dbReference>
<dbReference type="GO" id="GO:0000723">
    <property type="term" value="P:telomere maintenance"/>
    <property type="evidence" value="ECO:0007669"/>
    <property type="project" value="TreeGrafter"/>
</dbReference>
<reference evidence="3" key="1">
    <citation type="journal article" date="2015" name="Nat. Genet.">
        <title>The genome and transcriptome of the zoonotic hookworm Ancylostoma ceylanicum identify infection-specific gene families.</title>
        <authorList>
            <person name="Schwarz E.M."/>
            <person name="Hu Y."/>
            <person name="Antoshechkin I."/>
            <person name="Miller M.M."/>
            <person name="Sternberg P.W."/>
            <person name="Aroian R.V."/>
        </authorList>
    </citation>
    <scope>NUCLEOTIDE SEQUENCE</scope>
    <source>
        <strain evidence="3">HY135</strain>
    </source>
</reference>
<feature type="domain" description="VWFA" evidence="1">
    <location>
        <begin position="128"/>
        <end position="314"/>
    </location>
</feature>
<name>A0A016S6J3_9BILA</name>
<gene>
    <name evidence="2" type="primary">Acey_s0289.g1504</name>
    <name evidence="2" type="ORF">Y032_0289g1504</name>
</gene>
<dbReference type="GO" id="GO:0042162">
    <property type="term" value="F:telomeric DNA binding"/>
    <property type="evidence" value="ECO:0007669"/>
    <property type="project" value="TreeGrafter"/>
</dbReference>
<dbReference type="InterPro" id="IPR002035">
    <property type="entry name" value="VWF_A"/>
</dbReference>
<dbReference type="PROSITE" id="PS50234">
    <property type="entry name" value="VWFA"/>
    <property type="match status" value="1"/>
</dbReference>
<dbReference type="SUPFAM" id="SSF53300">
    <property type="entry name" value="vWA-like"/>
    <property type="match status" value="1"/>
</dbReference>
<dbReference type="Proteomes" id="UP000024635">
    <property type="component" value="Unassembled WGS sequence"/>
</dbReference>
<proteinExistence type="predicted"/>
<evidence type="ECO:0000313" key="3">
    <source>
        <dbReference type="Proteomes" id="UP000024635"/>
    </source>
</evidence>
<organism evidence="2 3">
    <name type="scientific">Ancylostoma ceylanicum</name>
    <dbReference type="NCBI Taxonomy" id="53326"/>
    <lineage>
        <taxon>Eukaryota</taxon>
        <taxon>Metazoa</taxon>
        <taxon>Ecdysozoa</taxon>
        <taxon>Nematoda</taxon>
        <taxon>Chromadorea</taxon>
        <taxon>Rhabditida</taxon>
        <taxon>Rhabditina</taxon>
        <taxon>Rhabditomorpha</taxon>
        <taxon>Strongyloidea</taxon>
        <taxon>Ancylostomatidae</taxon>
        <taxon>Ancylostomatinae</taxon>
        <taxon>Ancylostoma</taxon>
    </lineage>
</organism>
<comment type="caution">
    <text evidence="2">The sequence shown here is derived from an EMBL/GenBank/DDBJ whole genome shotgun (WGS) entry which is preliminary data.</text>
</comment>
<dbReference type="GO" id="GO:0006303">
    <property type="term" value="P:double-strand break repair via nonhomologous end joining"/>
    <property type="evidence" value="ECO:0007669"/>
    <property type="project" value="TreeGrafter"/>
</dbReference>
<dbReference type="STRING" id="53326.A0A016S6J3"/>
<dbReference type="InterPro" id="IPR036465">
    <property type="entry name" value="vWFA_dom_sf"/>
</dbReference>
<dbReference type="GO" id="GO:0003690">
    <property type="term" value="F:double-stranded DNA binding"/>
    <property type="evidence" value="ECO:0007669"/>
    <property type="project" value="TreeGrafter"/>
</dbReference>
<evidence type="ECO:0000259" key="1">
    <source>
        <dbReference type="PROSITE" id="PS50234"/>
    </source>
</evidence>
<sequence length="314" mass="35104">MWEEESNGNQLILRYHGNVLIAVEGSKWISFITAVAQSKFMLYPPNKAEAINNTCATRRNCDALIQILAARTRQCRMELSKWLNFQISAEHQFQIHEVLFHMADDEFEEEGKPEQKARKPLKRDKYAALVLAVDCGSSMQETSGGRSHFCMAKEAADWILSRKIFTQAKDRISIILFGCEEARNPLDISGVFLQDEVLSRISFDHLRFLNHEVNINLKSAGNAVDALLVATDFLHQQTDGDAAVESKNILILTNGLTHCANRDSEISAVVNGANAMEANIVAIGINENQAEESQSSSQILEIIKRTDGLAYSFE</sequence>
<keyword evidence="3" id="KW-1185">Reference proteome</keyword>
<protein>
    <recommendedName>
        <fullName evidence="1">VWFA domain-containing protein</fullName>
    </recommendedName>
</protein>
<dbReference type="GO" id="GO:0043564">
    <property type="term" value="C:Ku70:Ku80 complex"/>
    <property type="evidence" value="ECO:0007669"/>
    <property type="project" value="TreeGrafter"/>
</dbReference>
<dbReference type="EMBL" id="JARK01001625">
    <property type="protein sequence ID" value="EYB85869.1"/>
    <property type="molecule type" value="Genomic_DNA"/>
</dbReference>